<dbReference type="SMART" id="SM00248">
    <property type="entry name" value="ANK"/>
    <property type="match status" value="11"/>
</dbReference>
<evidence type="ECO:0000256" key="2">
    <source>
        <dbReference type="ARBA" id="ARBA00023043"/>
    </source>
</evidence>
<feature type="repeat" description="ANK" evidence="3">
    <location>
        <begin position="209"/>
        <end position="245"/>
    </location>
</feature>
<dbReference type="PANTHER" id="PTHR24171">
    <property type="entry name" value="ANKYRIN REPEAT DOMAIN-CONTAINING PROTEIN 39-RELATED"/>
    <property type="match status" value="1"/>
</dbReference>
<proteinExistence type="predicted"/>
<reference evidence="4" key="1">
    <citation type="submission" date="2021-01" db="UniProtKB">
        <authorList>
            <consortium name="EnsemblMetazoa"/>
        </authorList>
    </citation>
    <scope>IDENTIFICATION</scope>
</reference>
<feature type="repeat" description="ANK" evidence="3">
    <location>
        <begin position="175"/>
        <end position="207"/>
    </location>
</feature>
<dbReference type="EnsemblMetazoa" id="XM_003427281">
    <property type="protein sequence ID" value="XP_003427329"/>
    <property type="gene ID" value="LOC100679415"/>
</dbReference>
<dbReference type="InterPro" id="IPR002110">
    <property type="entry name" value="Ankyrin_rpt"/>
</dbReference>
<dbReference type="InterPro" id="IPR036770">
    <property type="entry name" value="Ankyrin_rpt-contain_sf"/>
</dbReference>
<name>A0A7M7GEK0_NASVI</name>
<dbReference type="Proteomes" id="UP000002358">
    <property type="component" value="Chromosome 3"/>
</dbReference>
<dbReference type="Gene3D" id="1.25.40.20">
    <property type="entry name" value="Ankyrin repeat-containing domain"/>
    <property type="match status" value="4"/>
</dbReference>
<protein>
    <submittedName>
        <fullName evidence="4">Uncharacterized protein</fullName>
    </submittedName>
</protein>
<gene>
    <name evidence="4" type="primary">100679415</name>
</gene>
<dbReference type="OrthoDB" id="2384350at2759"/>
<dbReference type="SMR" id="A0A7M7GEK0"/>
<organism evidence="4 5">
    <name type="scientific">Nasonia vitripennis</name>
    <name type="common">Parasitic wasp</name>
    <dbReference type="NCBI Taxonomy" id="7425"/>
    <lineage>
        <taxon>Eukaryota</taxon>
        <taxon>Metazoa</taxon>
        <taxon>Ecdysozoa</taxon>
        <taxon>Arthropoda</taxon>
        <taxon>Hexapoda</taxon>
        <taxon>Insecta</taxon>
        <taxon>Pterygota</taxon>
        <taxon>Neoptera</taxon>
        <taxon>Endopterygota</taxon>
        <taxon>Hymenoptera</taxon>
        <taxon>Apocrita</taxon>
        <taxon>Proctotrupomorpha</taxon>
        <taxon>Chalcidoidea</taxon>
        <taxon>Pteromalidae</taxon>
        <taxon>Pteromalinae</taxon>
        <taxon>Nasonia</taxon>
    </lineage>
</organism>
<dbReference type="SUPFAM" id="SSF48403">
    <property type="entry name" value="Ankyrin repeat"/>
    <property type="match status" value="2"/>
</dbReference>
<dbReference type="Pfam" id="PF00023">
    <property type="entry name" value="Ank"/>
    <property type="match status" value="1"/>
</dbReference>
<evidence type="ECO:0000313" key="4">
    <source>
        <dbReference type="EnsemblMetazoa" id="XP_003427329"/>
    </source>
</evidence>
<dbReference type="PROSITE" id="PS50297">
    <property type="entry name" value="ANK_REP_REGION"/>
    <property type="match status" value="6"/>
</dbReference>
<dbReference type="InParanoid" id="A0A7M7GEK0"/>
<evidence type="ECO:0000256" key="3">
    <source>
        <dbReference type="PROSITE-ProRule" id="PRU00023"/>
    </source>
</evidence>
<feature type="repeat" description="ANK" evidence="3">
    <location>
        <begin position="283"/>
        <end position="315"/>
    </location>
</feature>
<evidence type="ECO:0000256" key="1">
    <source>
        <dbReference type="ARBA" id="ARBA00022737"/>
    </source>
</evidence>
<feature type="repeat" description="ANK" evidence="3">
    <location>
        <begin position="246"/>
        <end position="280"/>
    </location>
</feature>
<dbReference type="PRINTS" id="PR01415">
    <property type="entry name" value="ANKYRIN"/>
</dbReference>
<sequence>MFEQKSTIVERLHAAHPELYAEMIGEARTIRELLEYNRRGNTALHEAAALGNVQLVIHLLEMSCPVDARNQDFETPLIRAAKHAENISEISRVFAVLLKAGANPLIRDKDKRRAVDYCLEKEDLESARLLRCYSHNSSLCQKLLFDTIFFDNWSLLKRIEPLYSRTMVLEYRDENGDSFLYYSVTAGNVELTRYFLSCGVDVNDVGFVSGLTPLVYAAKSHRRTWKSEIIKILLEAGADVTVTDTSGYTALHLCAKYTRGDTESVRLLLDAGMDVNSQKELSRMRTPLLVASKRGNIEVMQLLLERGADPKLSSIDGEYPLNSTIAVLYHTGPAHRREARVYHNILELLLTCGADPNQFTEPNKNGHSFNAFMHILSVGDVRQVQLFLNHGADPRLTDNHGQAGLHYAAHNLDSDVLELLLDFFGADCAKEMRRKSQPGHTVLDIAVKKKHLDNIRLLCESGADVNAVSKDGETPLLYLLTHKSKGVEGLVDLLLWYGADPFAKITTGETAYQLALRLNKRILTELVLRYALLKVLRHLYEAAKSSREKLKDLDAETLRALTQEDQVAHSYFVKCAEELNRMQDMVFYDKVSFLDILACSHRRLLSYVRNAELVSAFKSCMNSIEMKIFGDVIWKRFHEAVTEIKTLIVATEVLKKQLPVGNCDLVVEKILSYLSKRELKKVVQDRMILYRDYVFNPIIKHVVEQGER</sequence>
<keyword evidence="5" id="KW-1185">Reference proteome</keyword>
<dbReference type="AlphaFoldDB" id="A0A7M7GEK0"/>
<feature type="repeat" description="ANK" evidence="3">
    <location>
        <begin position="438"/>
        <end position="470"/>
    </location>
</feature>
<keyword evidence="2 3" id="KW-0040">ANK repeat</keyword>
<evidence type="ECO:0000313" key="5">
    <source>
        <dbReference type="Proteomes" id="UP000002358"/>
    </source>
</evidence>
<feature type="repeat" description="ANK" evidence="3">
    <location>
        <begin position="39"/>
        <end position="71"/>
    </location>
</feature>
<keyword evidence="1" id="KW-0677">Repeat</keyword>
<dbReference type="Pfam" id="PF12796">
    <property type="entry name" value="Ank_2"/>
    <property type="match status" value="2"/>
</dbReference>
<dbReference type="KEGG" id="nvi:100679415"/>
<dbReference type="PROSITE" id="PS50088">
    <property type="entry name" value="ANK_REPEAT"/>
    <property type="match status" value="6"/>
</dbReference>
<accession>A0A7M7GEK0</accession>